<feature type="region of interest" description="Disordered" evidence="1">
    <location>
        <begin position="1"/>
        <end position="21"/>
    </location>
</feature>
<evidence type="ECO:0000313" key="2">
    <source>
        <dbReference type="WBParaSite" id="EVEC_0000568401-mRNA-1"/>
    </source>
</evidence>
<name>A0A0N4V613_ENTVE</name>
<feature type="region of interest" description="Disordered" evidence="1">
    <location>
        <begin position="472"/>
        <end position="498"/>
    </location>
</feature>
<accession>A0A0N4V613</accession>
<dbReference type="AlphaFoldDB" id="A0A0N4V613"/>
<reference evidence="2" key="1">
    <citation type="submission" date="2017-02" db="UniProtKB">
        <authorList>
            <consortium name="WormBaseParasite"/>
        </authorList>
    </citation>
    <scope>IDENTIFICATION</scope>
</reference>
<organism evidence="2">
    <name type="scientific">Enterobius vermicularis</name>
    <name type="common">Human pinworm</name>
    <dbReference type="NCBI Taxonomy" id="51028"/>
    <lineage>
        <taxon>Eukaryota</taxon>
        <taxon>Metazoa</taxon>
        <taxon>Ecdysozoa</taxon>
        <taxon>Nematoda</taxon>
        <taxon>Chromadorea</taxon>
        <taxon>Rhabditida</taxon>
        <taxon>Spirurina</taxon>
        <taxon>Oxyuridomorpha</taxon>
        <taxon>Oxyuroidea</taxon>
        <taxon>Oxyuridae</taxon>
        <taxon>Enterobius</taxon>
    </lineage>
</organism>
<sequence length="825" mass="89393">LETTAAPVLHTSQPREDGKLKVPPEILPKELSTSEPLEAVTDETVAYVPEYVSGMPVEEAYTPAAKTLKPTILTKPTMIIGTDGNPLPTNEHGEVIGPDDEPIRYNDNNEPLGPDGETLRKDEQGNYIYPMHTVLQEQTTSVIARTAEGTTLRTLVLAPILYEDGVLLAIANNGTPIHADGSTHISQEALNEILQTLEPIEVVTDKTVPHIAEFASGVSFEETTLATAVHKPTVFTKPTIVVDIDGNPLPTNDHGEAFGPDGEPLFYNENKEPLGPDGETLKKDKDGNFIYPMHGHTVEVSQDRTVLFDGNAVRPGKDGKVTIPPHLIIESKYTPQPIEVVTDKTVPQISEFASGIPTQEAFASAVTTLIPDSEKKMNIILDLDGNPLPTNERGEPLSPHGELIQYNENNEPLGPDGETLTKDKDDNYIYPVRAFPEDLTITSTAPTTAKITTLIKMSFKIFYEDGIPLSTNEDGRPIHADGTTPVELSQENEPLGPDNKVLEKNEEGNYVWPQKSTDVLASGVATAKSRLPLSPTAEISSEKIAIISPTTGTAQKFVEVILPDKEELRLSPNEIKELPSGHILRVFDDGTASLDGDVIYPRQDGKIEIPPELTTKQASTSQPVQVIKDKKVDQVPEVVSGIVSEHIATPPPTPSISVFASKTPPIVDIDGTPLPINEEGEPIGPDGQPVKLDEDNQPIGPNGETLKKDSHGNYVYPTRILPQEPTSSRAIPLIEITTTRPRVIPRVIYQDGVPLTTGSDGSPIHSDGKTTIELNEQNQPLGPDNNVLEKDEDGNYIWPQKSDDVLALGYTWPSNSQTICGSGSA</sequence>
<proteinExistence type="predicted"/>
<protein>
    <submittedName>
        <fullName evidence="2">LPXTG-motif protein cell wall anchor domain protein</fullName>
    </submittedName>
</protein>
<evidence type="ECO:0000256" key="1">
    <source>
        <dbReference type="SAM" id="MobiDB-lite"/>
    </source>
</evidence>
<dbReference type="WBParaSite" id="EVEC_0000568401-mRNA-1">
    <property type="protein sequence ID" value="EVEC_0000568401-mRNA-1"/>
    <property type="gene ID" value="EVEC_0000568401"/>
</dbReference>